<sequence>MPWPSKSSSRDSSCSRSSSQSSEDYVLSLNIHGDGRNPASPAHWEAMIHKRGAKEGDHYRVRKDEGFYYDSPKNSRPIDATYGRAEISHFSSSRKKDAERILNEYSSNHANLPRGGANSQSWTVGALGALEQERLAPEGTKRYWSDNVGRQSADVAERLRRNGTSWILNSSAAGRAEGQTSRPVGRLDINALSGRSGRNR</sequence>
<gene>
    <name evidence="1" type="ORF">N8T08_005943</name>
</gene>
<organism evidence="1 2">
    <name type="scientific">Aspergillus melleus</name>
    <dbReference type="NCBI Taxonomy" id="138277"/>
    <lineage>
        <taxon>Eukaryota</taxon>
        <taxon>Fungi</taxon>
        <taxon>Dikarya</taxon>
        <taxon>Ascomycota</taxon>
        <taxon>Pezizomycotina</taxon>
        <taxon>Eurotiomycetes</taxon>
        <taxon>Eurotiomycetidae</taxon>
        <taxon>Eurotiales</taxon>
        <taxon>Aspergillaceae</taxon>
        <taxon>Aspergillus</taxon>
        <taxon>Aspergillus subgen. Circumdati</taxon>
    </lineage>
</organism>
<dbReference type="Proteomes" id="UP001177260">
    <property type="component" value="Unassembled WGS sequence"/>
</dbReference>
<accession>A0ACC3B151</accession>
<evidence type="ECO:0000313" key="1">
    <source>
        <dbReference type="EMBL" id="KAK1144033.1"/>
    </source>
</evidence>
<evidence type="ECO:0000313" key="2">
    <source>
        <dbReference type="Proteomes" id="UP001177260"/>
    </source>
</evidence>
<proteinExistence type="predicted"/>
<reference evidence="1 2" key="1">
    <citation type="journal article" date="2023" name="ACS Omega">
        <title>Identification of the Neoaspergillic Acid Biosynthesis Gene Cluster by Establishing an In Vitro CRISPR-Ribonucleoprotein Genetic System in Aspergillus melleus.</title>
        <authorList>
            <person name="Yuan B."/>
            <person name="Grau M.F."/>
            <person name="Murata R.M."/>
            <person name="Torok T."/>
            <person name="Venkateswaran K."/>
            <person name="Stajich J.E."/>
            <person name="Wang C.C.C."/>
        </authorList>
    </citation>
    <scope>NUCLEOTIDE SEQUENCE [LARGE SCALE GENOMIC DNA]</scope>
    <source>
        <strain evidence="1 2">IMV 1140</strain>
    </source>
</reference>
<dbReference type="EMBL" id="JAOPJF010000034">
    <property type="protein sequence ID" value="KAK1144033.1"/>
    <property type="molecule type" value="Genomic_DNA"/>
</dbReference>
<protein>
    <submittedName>
        <fullName evidence="1">Uncharacterized protein</fullName>
    </submittedName>
</protein>
<keyword evidence="2" id="KW-1185">Reference proteome</keyword>
<name>A0ACC3B151_9EURO</name>
<comment type="caution">
    <text evidence="1">The sequence shown here is derived from an EMBL/GenBank/DDBJ whole genome shotgun (WGS) entry which is preliminary data.</text>
</comment>